<proteinExistence type="predicted"/>
<dbReference type="Gene3D" id="3.90.850.10">
    <property type="entry name" value="Fumarylacetoacetase-like, C-terminal domain"/>
    <property type="match status" value="1"/>
</dbReference>
<dbReference type="InterPro" id="IPR036663">
    <property type="entry name" value="Fumarylacetoacetase_C_sf"/>
</dbReference>
<sequence length="272" mass="28705">MATFTIDTAGAARSLREAARTGTYIAPLRETFPSITAADAYAIQRTNTEHRVREEGARIVGCKIGLTAKAVQAQLGVNQPDFGMLFDDMGFGDGEPVSMEGLQQPKIEAEVAFVLGRDLDMEKPGHADVVQAIDHLLPALEIVGSRIANWNIRFVDTVADNASSGAYVLGSTPKRLAEVDLRLCGMVMTRRGEPVSVGAGAACLGNPLNAVVWLARTMAAVGQPLRAGHLVLSGALGPMVAVNAGDIFETRINGLGSVKAVFETDPAGRHLT</sequence>
<evidence type="ECO:0000256" key="1">
    <source>
        <dbReference type="ARBA" id="ARBA00023239"/>
    </source>
</evidence>
<dbReference type="OrthoDB" id="9792137at2"/>
<gene>
    <name evidence="3" type="ORF">LMTR13_06465</name>
</gene>
<reference evidence="3 4" key="1">
    <citation type="submission" date="2016-07" db="EMBL/GenBank/DDBJ databases">
        <title>Complete genome sequence of Bradyrhizobium icense LMTR 13T, a potential inoculant strain isolated from lima bean (Phaseolus lunatus) in Peru.</title>
        <authorList>
            <person name="Ormeno-Orrillo E."/>
            <person name="Duran D."/>
            <person name="Rogel M.A."/>
            <person name="Rey L."/>
            <person name="Imperial J."/>
            <person name="Ruiz-Argueso T."/>
            <person name="Martinez-Romero E."/>
        </authorList>
    </citation>
    <scope>NUCLEOTIDE SEQUENCE [LARGE SCALE GENOMIC DNA]</scope>
    <source>
        <strain evidence="3 4">LMTR 13</strain>
    </source>
</reference>
<evidence type="ECO:0000313" key="4">
    <source>
        <dbReference type="Proteomes" id="UP000092839"/>
    </source>
</evidence>
<dbReference type="InterPro" id="IPR050772">
    <property type="entry name" value="Hydratase-Decarb/MhpD_sf"/>
</dbReference>
<keyword evidence="1" id="KW-0456">Lyase</keyword>
<feature type="domain" description="Fumarylacetoacetase-like C-terminal" evidence="2">
    <location>
        <begin position="74"/>
        <end position="260"/>
    </location>
</feature>
<dbReference type="GO" id="GO:0005737">
    <property type="term" value="C:cytoplasm"/>
    <property type="evidence" value="ECO:0007669"/>
    <property type="project" value="TreeGrafter"/>
</dbReference>
<dbReference type="RefSeq" id="WP_065732479.1">
    <property type="nucleotide sequence ID" value="NZ_CP016428.1"/>
</dbReference>
<dbReference type="PANTHER" id="PTHR30143">
    <property type="entry name" value="ACID HYDRATASE"/>
    <property type="match status" value="1"/>
</dbReference>
<evidence type="ECO:0000313" key="3">
    <source>
        <dbReference type="EMBL" id="ANW05350.1"/>
    </source>
</evidence>
<dbReference type="PANTHER" id="PTHR30143:SF0">
    <property type="entry name" value="2-KETO-4-PENTENOATE HYDRATASE"/>
    <property type="match status" value="1"/>
</dbReference>
<dbReference type="SUPFAM" id="SSF56529">
    <property type="entry name" value="FAH"/>
    <property type="match status" value="1"/>
</dbReference>
<keyword evidence="4" id="KW-1185">Reference proteome</keyword>
<evidence type="ECO:0000259" key="2">
    <source>
        <dbReference type="Pfam" id="PF01557"/>
    </source>
</evidence>
<organism evidence="3 4">
    <name type="scientific">Bradyrhizobium icense</name>
    <dbReference type="NCBI Taxonomy" id="1274631"/>
    <lineage>
        <taxon>Bacteria</taxon>
        <taxon>Pseudomonadati</taxon>
        <taxon>Pseudomonadota</taxon>
        <taxon>Alphaproteobacteria</taxon>
        <taxon>Hyphomicrobiales</taxon>
        <taxon>Nitrobacteraceae</taxon>
        <taxon>Bradyrhizobium</taxon>
    </lineage>
</organism>
<dbReference type="AlphaFoldDB" id="A0A1B1UR97"/>
<dbReference type="InterPro" id="IPR011234">
    <property type="entry name" value="Fumarylacetoacetase-like_C"/>
</dbReference>
<dbReference type="Pfam" id="PF01557">
    <property type="entry name" value="FAA_hydrolase"/>
    <property type="match status" value="1"/>
</dbReference>
<dbReference type="GO" id="GO:0008684">
    <property type="term" value="F:2-oxopent-4-enoate hydratase activity"/>
    <property type="evidence" value="ECO:0007669"/>
    <property type="project" value="TreeGrafter"/>
</dbReference>
<dbReference type="EMBL" id="CP016428">
    <property type="protein sequence ID" value="ANW05350.1"/>
    <property type="molecule type" value="Genomic_DNA"/>
</dbReference>
<name>A0A1B1UR97_9BRAD</name>
<accession>A0A1B1UR97</accession>
<protein>
    <submittedName>
        <fullName evidence="3">2-keto-4-pentenoate hydratase</fullName>
    </submittedName>
</protein>
<dbReference type="NCBIfam" id="NF008461">
    <property type="entry name" value="PRK11342.1"/>
    <property type="match status" value="1"/>
</dbReference>
<dbReference type="STRING" id="1274631.LMTR13_06465"/>
<dbReference type="KEGG" id="bic:LMTR13_06465"/>
<dbReference type="Proteomes" id="UP000092839">
    <property type="component" value="Chromosome"/>
</dbReference>